<evidence type="ECO:0000313" key="2">
    <source>
        <dbReference type="Proteomes" id="UP000037035"/>
    </source>
</evidence>
<accession>A0A0L6VUR4</accession>
<sequence>LDEAHNTLIRQQQHLGMRTIILTQESTVVPAVILDLISMHVFHRFSSPSWAKHLSKNICVDNQDDSLESDLYRTLACLALGEALLFAPTALIINPSLQLPKSVPLTIGFILFCSRERLTFNGGASIVAVKSS</sequence>
<feature type="non-terminal residue" evidence="1">
    <location>
        <position position="1"/>
    </location>
</feature>
<keyword evidence="2" id="KW-1185">Reference proteome</keyword>
<evidence type="ECO:0000313" key="1">
    <source>
        <dbReference type="EMBL" id="KNZ64394.1"/>
    </source>
</evidence>
<comment type="caution">
    <text evidence="1">The sequence shown here is derived from an EMBL/GenBank/DDBJ whole genome shotgun (WGS) entry which is preliminary data.</text>
</comment>
<dbReference type="VEuPathDB" id="FungiDB:VP01_10350g1"/>
<dbReference type="EMBL" id="LAVV01000389">
    <property type="protein sequence ID" value="KNZ64394.1"/>
    <property type="molecule type" value="Genomic_DNA"/>
</dbReference>
<organism evidence="1 2">
    <name type="scientific">Puccinia sorghi</name>
    <dbReference type="NCBI Taxonomy" id="27349"/>
    <lineage>
        <taxon>Eukaryota</taxon>
        <taxon>Fungi</taxon>
        <taxon>Dikarya</taxon>
        <taxon>Basidiomycota</taxon>
        <taxon>Pucciniomycotina</taxon>
        <taxon>Pucciniomycetes</taxon>
        <taxon>Pucciniales</taxon>
        <taxon>Pucciniaceae</taxon>
        <taxon>Puccinia</taxon>
    </lineage>
</organism>
<dbReference type="AlphaFoldDB" id="A0A0L6VUR4"/>
<protein>
    <submittedName>
        <fullName evidence="1">Uncharacterized protein</fullName>
    </submittedName>
</protein>
<dbReference type="OrthoDB" id="2316594at2759"/>
<gene>
    <name evidence="1" type="ORF">VP01_10350g1</name>
</gene>
<reference evidence="1 2" key="1">
    <citation type="submission" date="2015-08" db="EMBL/GenBank/DDBJ databases">
        <title>Next Generation Sequencing and Analysis of the Genome of Puccinia sorghi L Schw, the Causal Agent of Maize Common Rust.</title>
        <authorList>
            <person name="Rochi L."/>
            <person name="Burguener G."/>
            <person name="Darino M."/>
            <person name="Turjanski A."/>
            <person name="Kreff E."/>
            <person name="Dieguez M.J."/>
            <person name="Sacco F."/>
        </authorList>
    </citation>
    <scope>NUCLEOTIDE SEQUENCE [LARGE SCALE GENOMIC DNA]</scope>
    <source>
        <strain evidence="1 2">RO10H11247</strain>
    </source>
</reference>
<proteinExistence type="predicted"/>
<name>A0A0L6VUR4_9BASI</name>
<dbReference type="STRING" id="27349.A0A0L6VUR4"/>
<dbReference type="Proteomes" id="UP000037035">
    <property type="component" value="Unassembled WGS sequence"/>
</dbReference>